<dbReference type="InterPro" id="IPR031875">
    <property type="entry name" value="RecA_dep_nuc"/>
</dbReference>
<comment type="caution">
    <text evidence="2">The sequence shown here is derived from an EMBL/GenBank/DDBJ whole genome shotgun (WGS) entry which is preliminary data.</text>
</comment>
<name>A0ABD7SRE3_VIBCL</name>
<dbReference type="RefSeq" id="WP_148521540.1">
    <property type="nucleotide sequence ID" value="NZ_VSIJ01000005.1"/>
</dbReference>
<reference evidence="2 3" key="1">
    <citation type="submission" date="2019-06" db="EMBL/GenBank/DDBJ databases">
        <title>Vibrio cholerae phylogeny based on whole-genome sequencing reveals genetic diversity and population strucutre.</title>
        <authorList>
            <person name="Zhiqiu Y."/>
            <person name="Bin L."/>
            <person name="Lingyan J."/>
        </authorList>
    </citation>
    <scope>NUCLEOTIDE SEQUENCE [LARGE SCALE GENOMIC DNA]</scope>
    <source>
        <strain evidence="2 3">N2814</strain>
    </source>
</reference>
<gene>
    <name evidence="2" type="ORF">FXF03_02110</name>
</gene>
<protein>
    <submittedName>
        <fullName evidence="2">Recombinase</fullName>
    </submittedName>
</protein>
<dbReference type="Proteomes" id="UP000323819">
    <property type="component" value="Unassembled WGS sequence"/>
</dbReference>
<proteinExistence type="predicted"/>
<evidence type="ECO:0000313" key="2">
    <source>
        <dbReference type="EMBL" id="TXX67395.1"/>
    </source>
</evidence>
<evidence type="ECO:0000313" key="3">
    <source>
        <dbReference type="Proteomes" id="UP000323819"/>
    </source>
</evidence>
<dbReference type="Pfam" id="PF16786">
    <property type="entry name" value="RecA_dep_nuc"/>
    <property type="match status" value="1"/>
</dbReference>
<feature type="region of interest" description="Disordered" evidence="1">
    <location>
        <begin position="40"/>
        <end position="111"/>
    </location>
</feature>
<sequence>MNSLVLDDEEILTVSRLKTHTSKEERAKAKAQSAFEKKLLQAQKQRERQIQKSNSAGALEKKRQQQESWNAFQYKTKKAALNRQVQTQPSSNRDNVTPKPASKGLKGRKPTVDEQRVMDAFGKLGCIACLMKGRLRPLVSIHHTDGRTKPFAHYRTLPLCENHHDTPAEKSVIDMYPDLIPIHAKGKVGGKKEWYKQNGSEAELLKACYKLAGITPPIPLE</sequence>
<organism evidence="2 3">
    <name type="scientific">Vibrio cholerae</name>
    <dbReference type="NCBI Taxonomy" id="666"/>
    <lineage>
        <taxon>Bacteria</taxon>
        <taxon>Pseudomonadati</taxon>
        <taxon>Pseudomonadota</taxon>
        <taxon>Gammaproteobacteria</taxon>
        <taxon>Vibrionales</taxon>
        <taxon>Vibrionaceae</taxon>
        <taxon>Vibrio</taxon>
    </lineage>
</organism>
<accession>A0ABD7SRE3</accession>
<dbReference type="EMBL" id="VSIJ01000005">
    <property type="protein sequence ID" value="TXX67395.1"/>
    <property type="molecule type" value="Genomic_DNA"/>
</dbReference>
<feature type="compositionally biased region" description="Polar residues" evidence="1">
    <location>
        <begin position="83"/>
        <end position="95"/>
    </location>
</feature>
<evidence type="ECO:0000256" key="1">
    <source>
        <dbReference type="SAM" id="MobiDB-lite"/>
    </source>
</evidence>
<feature type="compositionally biased region" description="Basic and acidic residues" evidence="1">
    <location>
        <begin position="40"/>
        <end position="50"/>
    </location>
</feature>
<dbReference type="Gene3D" id="3.30.40.190">
    <property type="match status" value="1"/>
</dbReference>
<dbReference type="AlphaFoldDB" id="A0ABD7SRE3"/>